<evidence type="ECO:0000313" key="2">
    <source>
        <dbReference type="EMBL" id="KAL3311775.1"/>
    </source>
</evidence>
<proteinExistence type="predicted"/>
<organism evidence="2 3">
    <name type="scientific">Cichlidogyrus casuarinus</name>
    <dbReference type="NCBI Taxonomy" id="1844966"/>
    <lineage>
        <taxon>Eukaryota</taxon>
        <taxon>Metazoa</taxon>
        <taxon>Spiralia</taxon>
        <taxon>Lophotrochozoa</taxon>
        <taxon>Platyhelminthes</taxon>
        <taxon>Monogenea</taxon>
        <taxon>Monopisthocotylea</taxon>
        <taxon>Dactylogyridea</taxon>
        <taxon>Ancyrocephalidae</taxon>
        <taxon>Cichlidogyrus</taxon>
    </lineage>
</organism>
<dbReference type="EMBL" id="JBJKFK010002021">
    <property type="protein sequence ID" value="KAL3311775.1"/>
    <property type="molecule type" value="Genomic_DNA"/>
</dbReference>
<evidence type="ECO:0000313" key="3">
    <source>
        <dbReference type="Proteomes" id="UP001626550"/>
    </source>
</evidence>
<feature type="region of interest" description="Disordered" evidence="1">
    <location>
        <begin position="114"/>
        <end position="139"/>
    </location>
</feature>
<keyword evidence="3" id="KW-1185">Reference proteome</keyword>
<evidence type="ECO:0000256" key="1">
    <source>
        <dbReference type="SAM" id="MobiDB-lite"/>
    </source>
</evidence>
<gene>
    <name evidence="2" type="ORF">Ciccas_009641</name>
</gene>
<sequence length="271" mass="31330">METKLQEQDTPVEILLDPLRKQSPPDLLDKIVNLLSKALQKGLENSELMEEPVEHEDEECPELDLKGCKSKLEFRPQPGKCKQIDFDQYFEEFDNRDVLPEVLPPKELALSKKQTSIPISHTRNESPASSPIFETTPVHQRSNSLPKSFKYLENHDRLIVIHNYKELLKEIDRQADAVRRFQLEKFKLEYGIRTQSQAAEREDIRKNQINRYLESIELAKKFRPAQETNLLESLSSMSEDSRTVSELLEATTLTDAQNEFLAGLAYSKCKT</sequence>
<reference evidence="2 3" key="1">
    <citation type="submission" date="2024-11" db="EMBL/GenBank/DDBJ databases">
        <title>Adaptive evolution of stress response genes in parasites aligns with host niche diversity.</title>
        <authorList>
            <person name="Hahn C."/>
            <person name="Resl P."/>
        </authorList>
    </citation>
    <scope>NUCLEOTIDE SEQUENCE [LARGE SCALE GENOMIC DNA]</scope>
    <source>
        <strain evidence="2">EGGRZ-B1_66</strain>
        <tissue evidence="2">Body</tissue>
    </source>
</reference>
<accession>A0ABD2PWF2</accession>
<comment type="caution">
    <text evidence="2">The sequence shown here is derived from an EMBL/GenBank/DDBJ whole genome shotgun (WGS) entry which is preliminary data.</text>
</comment>
<protein>
    <submittedName>
        <fullName evidence="2">Uncharacterized protein</fullName>
    </submittedName>
</protein>
<dbReference type="Proteomes" id="UP001626550">
    <property type="component" value="Unassembled WGS sequence"/>
</dbReference>
<dbReference type="AlphaFoldDB" id="A0ABD2PWF2"/>
<name>A0ABD2PWF2_9PLAT</name>